<dbReference type="AlphaFoldDB" id="A0A1Y5HYJ6"/>
<organism evidence="1">
    <name type="scientific">Ostreococcus tauri</name>
    <name type="common">Marine green alga</name>
    <dbReference type="NCBI Taxonomy" id="70448"/>
    <lineage>
        <taxon>Eukaryota</taxon>
        <taxon>Viridiplantae</taxon>
        <taxon>Chlorophyta</taxon>
        <taxon>Mamiellophyceae</taxon>
        <taxon>Mamiellales</taxon>
        <taxon>Bathycoccaceae</taxon>
        <taxon>Ostreococcus</taxon>
    </lineage>
</organism>
<protein>
    <submittedName>
        <fullName evidence="1">Uncharacterized protein</fullName>
    </submittedName>
</protein>
<feature type="non-terminal residue" evidence="1">
    <location>
        <position position="1"/>
    </location>
</feature>
<dbReference type="Proteomes" id="UP000195557">
    <property type="component" value="Unassembled WGS sequence"/>
</dbReference>
<name>A0A1Y5HYJ6_OSTTA</name>
<sequence length="303" mass="32980">AESEYAIPERAIYLGVVSERSFSAVIEEISRSMDLFVSSSSSSSSSARVKLSGALLDECGCTEECVLLDLNRNRILAARATLEVRNESAESTKRRLDDEHQATGARVREAVLRGTASKRAKALTTNAKWDSAFVPSCLLPPRLKSRSKILLRPRGEGNRVVAVNDDVRESQGERSRTADHLTVGIVLGAVARALELVLSLVPRDDATQVRAHRVQAEIREGTVRLDDQVRGVTLQTLGQRIVTRKVRLQPRRLLDVVAVSILRRLTSTATTGTVMGKIQAFNGQSTLPANADAGAADGFARER</sequence>
<accession>A0A1Y5HYJ6</accession>
<reference evidence="1" key="1">
    <citation type="submission" date="2017-04" db="EMBL/GenBank/DDBJ databases">
        <title>Population genomics of picophytoplankton unveils novel chromosome hypervariability.</title>
        <authorList>
            <consortium name="DOE Joint Genome Institute"/>
            <person name="Blanc-Mathieu R."/>
            <person name="Krasovec M."/>
            <person name="Hebrard M."/>
            <person name="Yau S."/>
            <person name="Desgranges E."/>
            <person name="Martin J."/>
            <person name="Schackwitz W."/>
            <person name="Kuo A."/>
            <person name="Salin G."/>
            <person name="Donnadieu C."/>
            <person name="Desdevises Y."/>
            <person name="Sanchez-Ferandin S."/>
            <person name="Moreau H."/>
            <person name="Rivals E."/>
            <person name="Grigoriev I.V."/>
            <person name="Grimsley N."/>
            <person name="Eyre-Walker A."/>
            <person name="Piganeau G."/>
        </authorList>
    </citation>
    <scope>NUCLEOTIDE SEQUENCE [LARGE SCALE GENOMIC DNA]</scope>
    <source>
        <strain evidence="1">RCC 1115</strain>
    </source>
</reference>
<dbReference type="EMBL" id="KZ155838">
    <property type="protein sequence ID" value="OUS42331.1"/>
    <property type="molecule type" value="Genomic_DNA"/>
</dbReference>
<proteinExistence type="predicted"/>
<gene>
    <name evidence="1" type="ORF">BE221DRAFT_62951</name>
</gene>
<evidence type="ECO:0000313" key="1">
    <source>
        <dbReference type="EMBL" id="OUS42331.1"/>
    </source>
</evidence>